<dbReference type="NCBIfam" id="NF043067">
    <property type="entry name" value="AAC_6p_group_E"/>
    <property type="match status" value="1"/>
</dbReference>
<reference evidence="10" key="1">
    <citation type="journal article" date="2014" name="MBio">
        <title>Diverse Antibiotic Resistance Genes in Dairy Cow Manure.</title>
        <authorList>
            <person name="Wichmann F."/>
            <person name="Udikovic-Kolic N."/>
            <person name="Andrew S."/>
            <person name="Handelsman J."/>
        </authorList>
    </citation>
    <scope>NUCLEOTIDE SEQUENCE</scope>
</reference>
<accession>X2KZH3</accession>
<feature type="domain" description="N-acetyltransferase" evidence="9">
    <location>
        <begin position="5"/>
        <end position="149"/>
    </location>
</feature>
<dbReference type="InterPro" id="IPR024170">
    <property type="entry name" value="Aminoglycoside_N6-AcTrfrase"/>
</dbReference>
<keyword evidence="4 10" id="KW-0808">Transferase</keyword>
<keyword evidence="5" id="KW-0046">Antibiotic resistance</keyword>
<evidence type="ECO:0000259" key="9">
    <source>
        <dbReference type="PROSITE" id="PS51186"/>
    </source>
</evidence>
<dbReference type="PROSITE" id="PS51186">
    <property type="entry name" value="GNAT"/>
    <property type="match status" value="1"/>
</dbReference>
<evidence type="ECO:0000256" key="7">
    <source>
        <dbReference type="ARBA" id="ARBA00029660"/>
    </source>
</evidence>
<dbReference type="PIRSF" id="PIRSF000452">
    <property type="entry name" value="6-N-acetyltransf"/>
    <property type="match status" value="1"/>
</dbReference>
<dbReference type="InterPro" id="IPR050832">
    <property type="entry name" value="Bact_Acetyltransf"/>
</dbReference>
<dbReference type="GO" id="GO:0047663">
    <property type="term" value="F:aminoglycoside 6'-N-acetyltransferase activity"/>
    <property type="evidence" value="ECO:0007669"/>
    <property type="project" value="UniProtKB-EC"/>
</dbReference>
<dbReference type="Gene3D" id="3.40.630.30">
    <property type="match status" value="1"/>
</dbReference>
<name>X2KZH3_9BACT</name>
<evidence type="ECO:0000256" key="2">
    <source>
        <dbReference type="ARBA" id="ARBA00012888"/>
    </source>
</evidence>
<dbReference type="AlphaFoldDB" id="X2KZH3"/>
<dbReference type="InterPro" id="IPR016181">
    <property type="entry name" value="Acyl_CoA_acyltransferase"/>
</dbReference>
<evidence type="ECO:0000256" key="4">
    <source>
        <dbReference type="ARBA" id="ARBA00022679"/>
    </source>
</evidence>
<evidence type="ECO:0000256" key="5">
    <source>
        <dbReference type="ARBA" id="ARBA00023251"/>
    </source>
</evidence>
<protein>
    <recommendedName>
        <fullName evidence="3">Aminoglycoside N(6')-acetyltransferase type 1</fullName>
        <ecNumber evidence="2">2.3.1.82</ecNumber>
    </recommendedName>
    <alternativeName>
        <fullName evidence="7">Aminoglycoside resistance protein</fullName>
    </alternativeName>
</protein>
<dbReference type="CDD" id="cd04301">
    <property type="entry name" value="NAT_SF"/>
    <property type="match status" value="1"/>
</dbReference>
<organism evidence="10">
    <name type="scientific">uncultured bacterium DCM009Kan01</name>
    <dbReference type="NCBI Taxonomy" id="1471984"/>
    <lineage>
        <taxon>Bacteria</taxon>
        <taxon>environmental samples</taxon>
    </lineage>
</organism>
<comment type="subunit">
    <text evidence="1">Homodimer.</text>
</comment>
<keyword evidence="6" id="KW-0012">Acyltransferase</keyword>
<proteinExistence type="predicted"/>
<dbReference type="GO" id="GO:0046677">
    <property type="term" value="P:response to antibiotic"/>
    <property type="evidence" value="ECO:0007669"/>
    <property type="project" value="UniProtKB-KW"/>
</dbReference>
<dbReference type="SUPFAM" id="SSF55729">
    <property type="entry name" value="Acyl-CoA N-acyltransferases (Nat)"/>
    <property type="match status" value="1"/>
</dbReference>
<sequence>MLHMTEIRKAAAADISTVAKLAAQLWPHHTPQEMEAEFSHIPENSNSALFLAFSGSTAVGFAQCSLRHDYVEGTSSSPVGYLEGIYTSDGCRGAGVARALLAECESWAKERGCSEFASDCELTNTQSLHFHLSVGFEEANRIICFKKKL</sequence>
<dbReference type="Pfam" id="PF00583">
    <property type="entry name" value="Acetyltransf_1"/>
    <property type="match status" value="1"/>
</dbReference>
<evidence type="ECO:0000256" key="8">
    <source>
        <dbReference type="ARBA" id="ARBA00048923"/>
    </source>
</evidence>
<dbReference type="EC" id="2.3.1.82" evidence="2"/>
<evidence type="ECO:0000256" key="1">
    <source>
        <dbReference type="ARBA" id="ARBA00011738"/>
    </source>
</evidence>
<dbReference type="InterPro" id="IPR000182">
    <property type="entry name" value="GNAT_dom"/>
</dbReference>
<dbReference type="PANTHER" id="PTHR43877">
    <property type="entry name" value="AMINOALKYLPHOSPHONATE N-ACETYLTRANSFERASE-RELATED-RELATED"/>
    <property type="match status" value="1"/>
</dbReference>
<comment type="catalytic activity">
    <reaction evidence="8">
        <text>kanamycin B + acetyl-CoA = N(6')-acetylkanamycin B + CoA + H(+)</text>
        <dbReference type="Rhea" id="RHEA:16449"/>
        <dbReference type="ChEBI" id="CHEBI:15378"/>
        <dbReference type="ChEBI" id="CHEBI:57287"/>
        <dbReference type="ChEBI" id="CHEBI:57288"/>
        <dbReference type="ChEBI" id="CHEBI:58390"/>
        <dbReference type="ChEBI" id="CHEBI:58549"/>
        <dbReference type="EC" id="2.3.1.82"/>
    </reaction>
</comment>
<evidence type="ECO:0000256" key="6">
    <source>
        <dbReference type="ARBA" id="ARBA00023315"/>
    </source>
</evidence>
<dbReference type="EMBL" id="KJ512982">
    <property type="protein sequence ID" value="AHN92776.1"/>
    <property type="molecule type" value="Genomic_DNA"/>
</dbReference>
<evidence type="ECO:0000313" key="10">
    <source>
        <dbReference type="EMBL" id="AHN92776.1"/>
    </source>
</evidence>
<evidence type="ECO:0000256" key="3">
    <source>
        <dbReference type="ARBA" id="ARBA00017677"/>
    </source>
</evidence>